<keyword evidence="1" id="KW-0472">Membrane</keyword>
<dbReference type="STRING" id="671072.PL9214650610"/>
<dbReference type="AlphaFoldDB" id="A0A1J1LRF5"/>
<dbReference type="RefSeq" id="WP_072722136.1">
    <property type="nucleotide sequence ID" value="NZ_LN889813.1"/>
</dbReference>
<organism evidence="2 3">
    <name type="scientific">Planktothrix tepida PCC 9214</name>
    <dbReference type="NCBI Taxonomy" id="671072"/>
    <lineage>
        <taxon>Bacteria</taxon>
        <taxon>Bacillati</taxon>
        <taxon>Cyanobacteriota</taxon>
        <taxon>Cyanophyceae</taxon>
        <taxon>Oscillatoriophycideae</taxon>
        <taxon>Oscillatoriales</taxon>
        <taxon>Microcoleaceae</taxon>
        <taxon>Planktothrix</taxon>
    </lineage>
</organism>
<dbReference type="Proteomes" id="UP000184315">
    <property type="component" value="Unassembled WGS sequence"/>
</dbReference>
<protein>
    <submittedName>
        <fullName evidence="2">Uncharacterized protein</fullName>
    </submittedName>
</protein>
<dbReference type="SUPFAM" id="SSF160246">
    <property type="entry name" value="EspE N-terminal domain-like"/>
    <property type="match status" value="2"/>
</dbReference>
<name>A0A1J1LRF5_9CYAN</name>
<reference evidence="3" key="1">
    <citation type="submission" date="2015-10" db="EMBL/GenBank/DDBJ databases">
        <authorList>
            <person name="Regsiter A."/>
            <person name="william w."/>
        </authorList>
    </citation>
    <scope>NUCLEOTIDE SEQUENCE [LARGE SCALE GENOMIC DNA]</scope>
</reference>
<dbReference type="OrthoDB" id="464023at2"/>
<evidence type="ECO:0000313" key="3">
    <source>
        <dbReference type="Proteomes" id="UP000184315"/>
    </source>
</evidence>
<sequence>MEILIAYYTVGVLASFSVCFKAFVEDSTTPLTDQSSWGVLALTSVFWPITIPISWLELVTKSQMSIVSSSNNGFTNSFYDYQPQMVRVKPSPSLDVQPLSKTVNSNQPRFLPLGYLLRQAGLITEFQIKGALKAQKTHLNHLRLGEILVDQGLIEPETIKFFVEDLLNLYQNPHKKPLSEYLKLAKLLDDQQIEEILAEKPQTNLQFGTLAVQKGWVKQDTINLVLHYLGDQSQKAIQA</sequence>
<keyword evidence="1" id="KW-0812">Transmembrane</keyword>
<dbReference type="EMBL" id="CZDF01000172">
    <property type="protein sequence ID" value="CUR35171.1"/>
    <property type="molecule type" value="Genomic_DNA"/>
</dbReference>
<gene>
    <name evidence="2" type="ORF">PL9214650610</name>
</gene>
<accession>A0A1J1LRF5</accession>
<keyword evidence="1" id="KW-1133">Transmembrane helix</keyword>
<evidence type="ECO:0000313" key="2">
    <source>
        <dbReference type="EMBL" id="CUR35171.1"/>
    </source>
</evidence>
<dbReference type="InterPro" id="IPR037257">
    <property type="entry name" value="T2SS_E_N_sf"/>
</dbReference>
<proteinExistence type="predicted"/>
<keyword evidence="3" id="KW-1185">Reference proteome</keyword>
<feature type="transmembrane region" description="Helical" evidence="1">
    <location>
        <begin position="36"/>
        <end position="56"/>
    </location>
</feature>
<feature type="transmembrane region" description="Helical" evidence="1">
    <location>
        <begin position="5"/>
        <end position="24"/>
    </location>
</feature>
<evidence type="ECO:0000256" key="1">
    <source>
        <dbReference type="SAM" id="Phobius"/>
    </source>
</evidence>